<evidence type="ECO:0000256" key="9">
    <source>
        <dbReference type="ARBA" id="ARBA00023065"/>
    </source>
</evidence>
<dbReference type="GO" id="GO:0031966">
    <property type="term" value="C:mitochondrial membrane"/>
    <property type="evidence" value="ECO:0007669"/>
    <property type="project" value="UniProtKB-SubCell"/>
</dbReference>
<organism evidence="14">
    <name type="scientific">Sialis jiyuni</name>
    <dbReference type="NCBI Taxonomy" id="2900199"/>
    <lineage>
        <taxon>Eukaryota</taxon>
        <taxon>Metazoa</taxon>
        <taxon>Ecdysozoa</taxon>
        <taxon>Arthropoda</taxon>
        <taxon>Hexapoda</taxon>
        <taxon>Insecta</taxon>
        <taxon>Pterygota</taxon>
        <taxon>Neoptera</taxon>
        <taxon>Endopterygota</taxon>
        <taxon>Megaloptera</taxon>
        <taxon>Sialidae</taxon>
        <taxon>Sialis</taxon>
    </lineage>
</organism>
<keyword evidence="8 13" id="KW-1133">Transmembrane helix</keyword>
<evidence type="ECO:0000313" key="14">
    <source>
        <dbReference type="EMBL" id="UFZ12751.1"/>
    </source>
</evidence>
<evidence type="ECO:0000256" key="6">
    <source>
        <dbReference type="ARBA" id="ARBA00022692"/>
    </source>
</evidence>
<gene>
    <name evidence="14" type="primary">atp8</name>
</gene>
<dbReference type="GO" id="GO:0015986">
    <property type="term" value="P:proton motive force-driven ATP synthesis"/>
    <property type="evidence" value="ECO:0007669"/>
    <property type="project" value="InterPro"/>
</dbReference>
<dbReference type="GO" id="GO:0045259">
    <property type="term" value="C:proton-transporting ATP synthase complex"/>
    <property type="evidence" value="ECO:0007669"/>
    <property type="project" value="UniProtKB-KW"/>
</dbReference>
<evidence type="ECO:0000256" key="13">
    <source>
        <dbReference type="SAM" id="Phobius"/>
    </source>
</evidence>
<dbReference type="Pfam" id="PF00895">
    <property type="entry name" value="ATP-synt_8"/>
    <property type="match status" value="1"/>
</dbReference>
<comment type="similarity">
    <text evidence="2 12">Belongs to the ATPase protein 8 family.</text>
</comment>
<evidence type="ECO:0000256" key="7">
    <source>
        <dbReference type="ARBA" id="ARBA00022781"/>
    </source>
</evidence>
<keyword evidence="7 12" id="KW-0375">Hydrogen ion transport</keyword>
<name>A0A8K1WAM3_9NEOP</name>
<keyword evidence="4 12" id="KW-0813">Transport</keyword>
<protein>
    <recommendedName>
        <fullName evidence="12">ATP synthase complex subunit 8</fullName>
    </recommendedName>
</protein>
<comment type="subunit">
    <text evidence="3">F-type ATPases have 2 components, CF(1) - the catalytic core - and CF(0) - the membrane proton channel.</text>
</comment>
<comment type="subcellular location">
    <subcellularLocation>
        <location evidence="1 12">Mitochondrion membrane</location>
        <topology evidence="1 12">Single-pass membrane protein</topology>
    </subcellularLocation>
</comment>
<evidence type="ECO:0000256" key="10">
    <source>
        <dbReference type="ARBA" id="ARBA00023128"/>
    </source>
</evidence>
<keyword evidence="9 12" id="KW-0406">Ion transport</keyword>
<keyword evidence="6 12" id="KW-0812">Transmembrane</keyword>
<evidence type="ECO:0000256" key="3">
    <source>
        <dbReference type="ARBA" id="ARBA00011291"/>
    </source>
</evidence>
<geneLocation type="mitochondrion" evidence="14"/>
<evidence type="ECO:0000256" key="1">
    <source>
        <dbReference type="ARBA" id="ARBA00004304"/>
    </source>
</evidence>
<reference evidence="14" key="1">
    <citation type="journal article" date="2021" name="Cladistics">
        <title>Similar pattern, different paths: tracing the biogeographical history of Megaloptera (Insecta: Neuropterida) using mitochondrial phylogenomics.</title>
        <authorList>
            <person name="Jiang Y."/>
            <person name="Yue L."/>
            <person name="Yang F."/>
            <person name="Gillung J.P."/>
            <person name="Winterton S.L."/>
            <person name="Price B.W."/>
            <person name="Contreras-Ramos A."/>
            <person name="Hayashi F."/>
            <person name="Aspoeck U."/>
            <person name="Aspoeck H."/>
            <person name="Yeates D.K."/>
            <person name="Yang D."/>
            <person name="Liu X."/>
        </authorList>
    </citation>
    <scope>NUCLEOTIDE SEQUENCE</scope>
    <source>
        <strain evidence="14">MEGJYL007</strain>
    </source>
</reference>
<evidence type="ECO:0000256" key="11">
    <source>
        <dbReference type="ARBA" id="ARBA00023136"/>
    </source>
</evidence>
<dbReference type="GO" id="GO:0015078">
    <property type="term" value="F:proton transmembrane transporter activity"/>
    <property type="evidence" value="ECO:0007669"/>
    <property type="project" value="InterPro"/>
</dbReference>
<evidence type="ECO:0000256" key="4">
    <source>
        <dbReference type="ARBA" id="ARBA00022448"/>
    </source>
</evidence>
<evidence type="ECO:0000256" key="5">
    <source>
        <dbReference type="ARBA" id="ARBA00022547"/>
    </source>
</evidence>
<keyword evidence="5 12" id="KW-0138">CF(0)</keyword>
<proteinExistence type="inferred from homology"/>
<dbReference type="InterPro" id="IPR001421">
    <property type="entry name" value="ATP8_metazoa"/>
</dbReference>
<keyword evidence="10 12" id="KW-0496">Mitochondrion</keyword>
<accession>A0A8K1WAM3</accession>
<keyword evidence="11 13" id="KW-0472">Membrane</keyword>
<evidence type="ECO:0000256" key="12">
    <source>
        <dbReference type="RuleBase" id="RU003661"/>
    </source>
</evidence>
<evidence type="ECO:0000256" key="2">
    <source>
        <dbReference type="ARBA" id="ARBA00008892"/>
    </source>
</evidence>
<dbReference type="EMBL" id="MW642261">
    <property type="protein sequence ID" value="UFZ12751.1"/>
    <property type="molecule type" value="Genomic_DNA"/>
</dbReference>
<feature type="transmembrane region" description="Helical" evidence="13">
    <location>
        <begin position="7"/>
        <end position="29"/>
    </location>
</feature>
<sequence length="53" mass="6751">MPQMAPLYWFMLFIYFFSMFILFNILNYYNFLPSYPDKSLFLFKKMNSLIWKW</sequence>
<dbReference type="AlphaFoldDB" id="A0A8K1WAM3"/>
<evidence type="ECO:0000256" key="8">
    <source>
        <dbReference type="ARBA" id="ARBA00022989"/>
    </source>
</evidence>